<dbReference type="AlphaFoldDB" id="A0AA39L903"/>
<proteinExistence type="predicted"/>
<comment type="caution">
    <text evidence="13">The sequence shown here is derived from an EMBL/GenBank/DDBJ whole genome shotgun (WGS) entry which is preliminary data.</text>
</comment>
<reference evidence="13" key="1">
    <citation type="submission" date="2022-10" db="EMBL/GenBank/DDBJ databases">
        <title>Determination and structural analysis of whole genome sequence of Sarocladium strictum F4-1.</title>
        <authorList>
            <person name="Hu L."/>
            <person name="Jiang Y."/>
        </authorList>
    </citation>
    <scope>NUCLEOTIDE SEQUENCE</scope>
    <source>
        <strain evidence="13">F4-1</strain>
    </source>
</reference>
<dbReference type="PANTHER" id="PTHR22914:SF13">
    <property type="entry name" value="CHITIN SYNTHASE"/>
    <property type="match status" value="1"/>
</dbReference>
<dbReference type="Pfam" id="PF03142">
    <property type="entry name" value="Chitin_synth_2"/>
    <property type="match status" value="2"/>
</dbReference>
<feature type="transmembrane region" description="Helical" evidence="12">
    <location>
        <begin position="231"/>
        <end position="256"/>
    </location>
</feature>
<accession>A0AA39L903</accession>
<comment type="subcellular location">
    <subcellularLocation>
        <location evidence="1">Cell membrane</location>
        <topology evidence="1">Multi-pass membrane protein</topology>
    </subcellularLocation>
</comment>
<evidence type="ECO:0000256" key="1">
    <source>
        <dbReference type="ARBA" id="ARBA00004651"/>
    </source>
</evidence>
<gene>
    <name evidence="13" type="ORF">NLU13_4630</name>
</gene>
<dbReference type="EMBL" id="JAPDFR010000003">
    <property type="protein sequence ID" value="KAK0388385.1"/>
    <property type="molecule type" value="Genomic_DNA"/>
</dbReference>
<evidence type="ECO:0000313" key="14">
    <source>
        <dbReference type="Proteomes" id="UP001175261"/>
    </source>
</evidence>
<keyword evidence="3" id="KW-1003">Cell membrane</keyword>
<feature type="transmembrane region" description="Helical" evidence="12">
    <location>
        <begin position="617"/>
        <end position="638"/>
    </location>
</feature>
<feature type="region of interest" description="Disordered" evidence="11">
    <location>
        <begin position="102"/>
        <end position="168"/>
    </location>
</feature>
<dbReference type="SUPFAM" id="SSF53448">
    <property type="entry name" value="Nucleotide-diphospho-sugar transferases"/>
    <property type="match status" value="1"/>
</dbReference>
<evidence type="ECO:0000256" key="8">
    <source>
        <dbReference type="ARBA" id="ARBA00023136"/>
    </source>
</evidence>
<feature type="region of interest" description="Disordered" evidence="11">
    <location>
        <begin position="716"/>
        <end position="781"/>
    </location>
</feature>
<sequence length="781" mass="87573">MDSRILSRCSDDETPPPLTEREALKHQLQHSQNGQLRQDLIHAEVIDTEKLHAGLQRPWLHPDAYIESTSTSPRMSGTPVSESSVSQTYFVDVGTIEEGKNVDNSIFTPQGPPQKKPLTAVEPLLPPARPPKAGRNSDVTDEISVSQSEPSGSASPVPELPQEATLSTAPHEDAVAEIQAVAAPHDNISAKTISRGQRNIKLQKWVVTFGLIGINFMLIFATWWWPTFWFIYLPFISFPLVLNCVMIASILIFKLLHIAKPEKRFPTDHKESLVLVIPCYNETVEECTRSLDSLIDQIHIDDHKRSIMVICDGRVRGPGMEKTTADYLFENILVDQTHREKIKQAYTGWNGELMDIEISLGTYKGVPFYCIVKEQNQGKRDSLIVIRSFLHKFNLRETNPAHIFSSRFFSSMTRWLSHNCGINKVDHLIGMDADTVFAPECISELLKESTYANTVGVCGYVAVDFSGGSWNLWSLYQNAEYSIAQALRRLHQSIATHKVSCLPGCCQLLRICESTCGDRVLIELFGYHPTPTDGMLKQIRATASEDRNHVCLMLTTCPEAQTRQALRAKAYTDVPHSWSVFLSQRRRWTLGATSNDLLLFTARHCQWWERLVAFSNVLTWMLNVFVIASIGCMIVAFMNQPIGIIMAFVGVMLIPITYYIFMSVWLPRSIKERAQYLVGLSLFVFCGPFLNITVMVFAVFNMDSFGWGKTRKVIEDDGSEKEGAENRSSLGSSSRAKEPEGESSQVAGHAGLLQKPRSYDEEANRDALSTNGMKSVPVSSV</sequence>
<feature type="compositionally biased region" description="Polar residues" evidence="11">
    <location>
        <begin position="767"/>
        <end position="781"/>
    </location>
</feature>
<evidence type="ECO:0000256" key="11">
    <source>
        <dbReference type="SAM" id="MobiDB-lite"/>
    </source>
</evidence>
<evidence type="ECO:0000313" key="13">
    <source>
        <dbReference type="EMBL" id="KAK0388385.1"/>
    </source>
</evidence>
<dbReference type="InterPro" id="IPR029044">
    <property type="entry name" value="Nucleotide-diphossugar_trans"/>
</dbReference>
<keyword evidence="6 12" id="KW-0812">Transmembrane</keyword>
<dbReference type="Proteomes" id="UP001175261">
    <property type="component" value="Unassembled WGS sequence"/>
</dbReference>
<feature type="compositionally biased region" description="Polar residues" evidence="11">
    <location>
        <begin position="143"/>
        <end position="154"/>
    </location>
</feature>
<keyword evidence="9" id="KW-0325">Glycoprotein</keyword>
<evidence type="ECO:0000256" key="9">
    <source>
        <dbReference type="ARBA" id="ARBA00023180"/>
    </source>
</evidence>
<dbReference type="GO" id="GO:0030428">
    <property type="term" value="C:cell septum"/>
    <property type="evidence" value="ECO:0007669"/>
    <property type="project" value="TreeGrafter"/>
</dbReference>
<evidence type="ECO:0000256" key="5">
    <source>
        <dbReference type="ARBA" id="ARBA00022679"/>
    </source>
</evidence>
<evidence type="ECO:0000256" key="12">
    <source>
        <dbReference type="SAM" id="Phobius"/>
    </source>
</evidence>
<keyword evidence="14" id="KW-1185">Reference proteome</keyword>
<dbReference type="EC" id="2.4.1.16" evidence="2"/>
<keyword evidence="7 12" id="KW-1133">Transmembrane helix</keyword>
<dbReference type="GO" id="GO:0005886">
    <property type="term" value="C:plasma membrane"/>
    <property type="evidence" value="ECO:0007669"/>
    <property type="project" value="UniProtKB-SubCell"/>
</dbReference>
<dbReference type="GO" id="GO:0031505">
    <property type="term" value="P:fungal-type cell wall organization"/>
    <property type="evidence" value="ECO:0007669"/>
    <property type="project" value="TreeGrafter"/>
</dbReference>
<evidence type="ECO:0000256" key="7">
    <source>
        <dbReference type="ARBA" id="ARBA00022989"/>
    </source>
</evidence>
<protein>
    <recommendedName>
        <fullName evidence="2">chitin synthase</fullName>
        <ecNumber evidence="2">2.4.1.16</ecNumber>
    </recommendedName>
</protein>
<name>A0AA39L903_SARSR</name>
<comment type="catalytic activity">
    <reaction evidence="10">
        <text>[(1-&gt;4)-N-acetyl-beta-D-glucosaminyl](n) + UDP-N-acetyl-alpha-D-glucosamine = [(1-&gt;4)-N-acetyl-beta-D-glucosaminyl](n+1) + UDP + H(+)</text>
        <dbReference type="Rhea" id="RHEA:16637"/>
        <dbReference type="Rhea" id="RHEA-COMP:9593"/>
        <dbReference type="Rhea" id="RHEA-COMP:9595"/>
        <dbReference type="ChEBI" id="CHEBI:15378"/>
        <dbReference type="ChEBI" id="CHEBI:17029"/>
        <dbReference type="ChEBI" id="CHEBI:57705"/>
        <dbReference type="ChEBI" id="CHEBI:58223"/>
        <dbReference type="EC" id="2.4.1.16"/>
    </reaction>
    <physiologicalReaction direction="left-to-right" evidence="10">
        <dbReference type="Rhea" id="RHEA:16638"/>
    </physiologicalReaction>
</comment>
<keyword evidence="4" id="KW-0328">Glycosyltransferase</keyword>
<keyword evidence="8 12" id="KW-0472">Membrane</keyword>
<feature type="transmembrane region" description="Helical" evidence="12">
    <location>
        <begin position="205"/>
        <end position="225"/>
    </location>
</feature>
<organism evidence="13 14">
    <name type="scientific">Sarocladium strictum</name>
    <name type="common">Black bundle disease fungus</name>
    <name type="synonym">Acremonium strictum</name>
    <dbReference type="NCBI Taxonomy" id="5046"/>
    <lineage>
        <taxon>Eukaryota</taxon>
        <taxon>Fungi</taxon>
        <taxon>Dikarya</taxon>
        <taxon>Ascomycota</taxon>
        <taxon>Pezizomycotina</taxon>
        <taxon>Sordariomycetes</taxon>
        <taxon>Hypocreomycetidae</taxon>
        <taxon>Hypocreales</taxon>
        <taxon>Sarocladiaceae</taxon>
        <taxon>Sarocladium</taxon>
    </lineage>
</organism>
<evidence type="ECO:0000256" key="3">
    <source>
        <dbReference type="ARBA" id="ARBA00022475"/>
    </source>
</evidence>
<dbReference type="PANTHER" id="PTHR22914">
    <property type="entry name" value="CHITIN SYNTHASE"/>
    <property type="match status" value="1"/>
</dbReference>
<evidence type="ECO:0000256" key="4">
    <source>
        <dbReference type="ARBA" id="ARBA00022676"/>
    </source>
</evidence>
<evidence type="ECO:0000256" key="10">
    <source>
        <dbReference type="ARBA" id="ARBA00049510"/>
    </source>
</evidence>
<evidence type="ECO:0000256" key="6">
    <source>
        <dbReference type="ARBA" id="ARBA00022692"/>
    </source>
</evidence>
<feature type="transmembrane region" description="Helical" evidence="12">
    <location>
        <begin position="677"/>
        <end position="700"/>
    </location>
</feature>
<dbReference type="GO" id="GO:0004100">
    <property type="term" value="F:chitin synthase activity"/>
    <property type="evidence" value="ECO:0007669"/>
    <property type="project" value="UniProtKB-EC"/>
</dbReference>
<feature type="compositionally biased region" description="Basic and acidic residues" evidence="11">
    <location>
        <begin position="716"/>
        <end position="725"/>
    </location>
</feature>
<keyword evidence="5" id="KW-0808">Transferase</keyword>
<dbReference type="GO" id="GO:0006031">
    <property type="term" value="P:chitin biosynthetic process"/>
    <property type="evidence" value="ECO:0007669"/>
    <property type="project" value="TreeGrafter"/>
</dbReference>
<feature type="transmembrane region" description="Helical" evidence="12">
    <location>
        <begin position="644"/>
        <end position="665"/>
    </location>
</feature>
<dbReference type="InterPro" id="IPR004835">
    <property type="entry name" value="Chitin_synth"/>
</dbReference>
<evidence type="ECO:0000256" key="2">
    <source>
        <dbReference type="ARBA" id="ARBA00012543"/>
    </source>
</evidence>